<name>A0A183V9X5_TOXCA</name>
<dbReference type="Proteomes" id="UP000050794">
    <property type="component" value="Unassembled WGS sequence"/>
</dbReference>
<evidence type="ECO:0000256" key="7">
    <source>
        <dbReference type="ARBA" id="ARBA00023303"/>
    </source>
</evidence>
<keyword evidence="3 8" id="KW-0812">Transmembrane</keyword>
<sequence>MSGICFLTFLLIYLFVGAMFFSLFSPLTYLHAVYFSITSVFTIGFGDTPLFSHFGPLSSNKLWRSKFTFTINDAFENILSLKILLKHSMSGRSHFQPPVPVPYLILFIILGVILVTITVELVAAEAINQIHYMGRHVGKAKEIASRMLQLAQSLNMNRGVSLGLTQIESLKRLNFDKRASMTGKYWRKGRPSTAFEPVISDDLEFMDVAASDFDTHSTH</sequence>
<evidence type="ECO:0000313" key="11">
    <source>
        <dbReference type="Proteomes" id="UP000050794"/>
    </source>
</evidence>
<keyword evidence="7" id="KW-0407">Ion channel</keyword>
<proteinExistence type="predicted"/>
<dbReference type="EMBL" id="UYWY01024543">
    <property type="protein sequence ID" value="VDM48866.1"/>
    <property type="molecule type" value="Genomic_DNA"/>
</dbReference>
<evidence type="ECO:0000256" key="8">
    <source>
        <dbReference type="SAM" id="Phobius"/>
    </source>
</evidence>
<gene>
    <name evidence="10" type="ORF">TCNE_LOCUS17545</name>
</gene>
<keyword evidence="4 8" id="KW-1133">Transmembrane helix</keyword>
<dbReference type="PANTHER" id="PTHR11003:SF288">
    <property type="entry name" value="POTASSIUM CHANNEL DOMAIN-CONTAINING PROTEIN"/>
    <property type="match status" value="1"/>
</dbReference>
<dbReference type="GO" id="GO:0030322">
    <property type="term" value="P:stabilization of membrane potential"/>
    <property type="evidence" value="ECO:0007669"/>
    <property type="project" value="TreeGrafter"/>
</dbReference>
<evidence type="ECO:0000256" key="6">
    <source>
        <dbReference type="ARBA" id="ARBA00023136"/>
    </source>
</evidence>
<organism evidence="11 12">
    <name type="scientific">Toxocara canis</name>
    <name type="common">Canine roundworm</name>
    <dbReference type="NCBI Taxonomy" id="6265"/>
    <lineage>
        <taxon>Eukaryota</taxon>
        <taxon>Metazoa</taxon>
        <taxon>Ecdysozoa</taxon>
        <taxon>Nematoda</taxon>
        <taxon>Chromadorea</taxon>
        <taxon>Rhabditida</taxon>
        <taxon>Spirurina</taxon>
        <taxon>Ascaridomorpha</taxon>
        <taxon>Ascaridoidea</taxon>
        <taxon>Toxocaridae</taxon>
        <taxon>Toxocara</taxon>
    </lineage>
</organism>
<feature type="transmembrane region" description="Helical" evidence="8">
    <location>
        <begin position="6"/>
        <end position="25"/>
    </location>
</feature>
<keyword evidence="6 8" id="KW-0472">Membrane</keyword>
<evidence type="ECO:0000313" key="10">
    <source>
        <dbReference type="EMBL" id="VDM48866.1"/>
    </source>
</evidence>
<evidence type="ECO:0000259" key="9">
    <source>
        <dbReference type="Pfam" id="PF07885"/>
    </source>
</evidence>
<evidence type="ECO:0000313" key="12">
    <source>
        <dbReference type="WBParaSite" id="TCNE_0001754601-mRNA-1"/>
    </source>
</evidence>
<evidence type="ECO:0000256" key="1">
    <source>
        <dbReference type="ARBA" id="ARBA00004141"/>
    </source>
</evidence>
<evidence type="ECO:0000256" key="2">
    <source>
        <dbReference type="ARBA" id="ARBA00022448"/>
    </source>
</evidence>
<dbReference type="InterPro" id="IPR013099">
    <property type="entry name" value="K_chnl_dom"/>
</dbReference>
<dbReference type="SUPFAM" id="SSF81324">
    <property type="entry name" value="Voltage-gated potassium channels"/>
    <property type="match status" value="1"/>
</dbReference>
<accession>A0A183V9X5</accession>
<reference evidence="10 11" key="2">
    <citation type="submission" date="2018-11" db="EMBL/GenBank/DDBJ databases">
        <authorList>
            <consortium name="Pathogen Informatics"/>
        </authorList>
    </citation>
    <scope>NUCLEOTIDE SEQUENCE [LARGE SCALE GENOMIC DNA]</scope>
</reference>
<dbReference type="WBParaSite" id="TCNE_0001754601-mRNA-1">
    <property type="protein sequence ID" value="TCNE_0001754601-mRNA-1"/>
    <property type="gene ID" value="TCNE_0001754601"/>
</dbReference>
<keyword evidence="2" id="KW-0813">Transport</keyword>
<feature type="domain" description="Potassium channel" evidence="9">
    <location>
        <begin position="9"/>
        <end position="49"/>
    </location>
</feature>
<dbReference type="Pfam" id="PF07885">
    <property type="entry name" value="Ion_trans_2"/>
    <property type="match status" value="1"/>
</dbReference>
<evidence type="ECO:0000256" key="4">
    <source>
        <dbReference type="ARBA" id="ARBA00022989"/>
    </source>
</evidence>
<dbReference type="Gene3D" id="1.10.287.70">
    <property type="match status" value="1"/>
</dbReference>
<feature type="transmembrane region" description="Helical" evidence="8">
    <location>
        <begin position="32"/>
        <end position="54"/>
    </location>
</feature>
<evidence type="ECO:0000256" key="5">
    <source>
        <dbReference type="ARBA" id="ARBA00023065"/>
    </source>
</evidence>
<dbReference type="GO" id="GO:0005886">
    <property type="term" value="C:plasma membrane"/>
    <property type="evidence" value="ECO:0007669"/>
    <property type="project" value="TreeGrafter"/>
</dbReference>
<dbReference type="InterPro" id="IPR003280">
    <property type="entry name" value="2pore_dom_K_chnl"/>
</dbReference>
<keyword evidence="5" id="KW-0406">Ion transport</keyword>
<reference evidence="12" key="1">
    <citation type="submission" date="2016-06" db="UniProtKB">
        <authorList>
            <consortium name="WormBaseParasite"/>
        </authorList>
    </citation>
    <scope>IDENTIFICATION</scope>
</reference>
<evidence type="ECO:0000256" key="3">
    <source>
        <dbReference type="ARBA" id="ARBA00022692"/>
    </source>
</evidence>
<comment type="subcellular location">
    <subcellularLocation>
        <location evidence="1">Membrane</location>
        <topology evidence="1">Multi-pass membrane protein</topology>
    </subcellularLocation>
</comment>
<dbReference type="PANTHER" id="PTHR11003">
    <property type="entry name" value="POTASSIUM CHANNEL, SUBFAMILY K"/>
    <property type="match status" value="1"/>
</dbReference>
<dbReference type="GO" id="GO:0015271">
    <property type="term" value="F:outward rectifier potassium channel activity"/>
    <property type="evidence" value="ECO:0007669"/>
    <property type="project" value="TreeGrafter"/>
</dbReference>
<protein>
    <submittedName>
        <fullName evidence="12">Ion_trans_2 domain-containing protein</fullName>
    </submittedName>
</protein>
<keyword evidence="11" id="KW-1185">Reference proteome</keyword>
<dbReference type="GO" id="GO:0022841">
    <property type="term" value="F:potassium ion leak channel activity"/>
    <property type="evidence" value="ECO:0007669"/>
    <property type="project" value="TreeGrafter"/>
</dbReference>
<dbReference type="AlphaFoldDB" id="A0A183V9X5"/>
<feature type="transmembrane region" description="Helical" evidence="8">
    <location>
        <begin position="103"/>
        <end position="123"/>
    </location>
</feature>